<evidence type="ECO:0000256" key="1">
    <source>
        <dbReference type="SAM" id="MobiDB-lite"/>
    </source>
</evidence>
<sequence length="200" mass="21786">MLLPRSSRARPARAYTQLALLRTHHSVRRAHERCGASLGAEYRDLGLAQSAQPCVTLTLPASPGRPDGVFVSGRQAAHAALVPHMARVVRPCPRGAGAVTLADARGWERRVRERRADARPRRQTPRAQVEHCARGPSPLPSPPFCFLVAPWPVAARAGGDRAVFVRFFPENVIRISQRTLSEDPFARTITSSGALADTHA</sequence>
<protein>
    <submittedName>
        <fullName evidence="2">Uncharacterized protein</fullName>
    </submittedName>
</protein>
<comment type="caution">
    <text evidence="2">The sequence shown here is derived from an EMBL/GenBank/DDBJ whole genome shotgun (WGS) entry which is preliminary data.</text>
</comment>
<dbReference type="Proteomes" id="UP000703269">
    <property type="component" value="Unassembled WGS sequence"/>
</dbReference>
<dbReference type="AlphaFoldDB" id="A0A9P3LM66"/>
<accession>A0A9P3LM66</accession>
<evidence type="ECO:0000313" key="3">
    <source>
        <dbReference type="Proteomes" id="UP000703269"/>
    </source>
</evidence>
<gene>
    <name evidence="2" type="ORF">PsYK624_152820</name>
</gene>
<dbReference type="EMBL" id="BPQB01000099">
    <property type="protein sequence ID" value="GJE99042.1"/>
    <property type="molecule type" value="Genomic_DNA"/>
</dbReference>
<reference evidence="2 3" key="1">
    <citation type="submission" date="2021-08" db="EMBL/GenBank/DDBJ databases">
        <title>Draft Genome Sequence of Phanerochaete sordida strain YK-624.</title>
        <authorList>
            <person name="Mori T."/>
            <person name="Dohra H."/>
            <person name="Suzuki T."/>
            <person name="Kawagishi H."/>
            <person name="Hirai H."/>
        </authorList>
    </citation>
    <scope>NUCLEOTIDE SEQUENCE [LARGE SCALE GENOMIC DNA]</scope>
    <source>
        <strain evidence="2 3">YK-624</strain>
    </source>
</reference>
<name>A0A9P3LM66_9APHY</name>
<proteinExistence type="predicted"/>
<feature type="region of interest" description="Disordered" evidence="1">
    <location>
        <begin position="112"/>
        <end position="134"/>
    </location>
</feature>
<evidence type="ECO:0000313" key="2">
    <source>
        <dbReference type="EMBL" id="GJE99042.1"/>
    </source>
</evidence>
<organism evidence="2 3">
    <name type="scientific">Phanerochaete sordida</name>
    <dbReference type="NCBI Taxonomy" id="48140"/>
    <lineage>
        <taxon>Eukaryota</taxon>
        <taxon>Fungi</taxon>
        <taxon>Dikarya</taxon>
        <taxon>Basidiomycota</taxon>
        <taxon>Agaricomycotina</taxon>
        <taxon>Agaricomycetes</taxon>
        <taxon>Polyporales</taxon>
        <taxon>Phanerochaetaceae</taxon>
        <taxon>Phanerochaete</taxon>
    </lineage>
</organism>
<keyword evidence="3" id="KW-1185">Reference proteome</keyword>